<dbReference type="PANTHER" id="PTHR33490:SF3">
    <property type="entry name" value="CONSERVED INTEGRAL MEMBRANE PROTEIN"/>
    <property type="match status" value="1"/>
</dbReference>
<reference evidence="3 4" key="1">
    <citation type="submission" date="2019-01" db="EMBL/GenBank/DDBJ databases">
        <title>Pseudolysobacter antarctica gen. nov., sp. nov., isolated from Fildes Peninsula, Antarctica.</title>
        <authorList>
            <person name="Wei Z."/>
            <person name="Peng F."/>
        </authorList>
    </citation>
    <scope>NUCLEOTIDE SEQUENCE [LARGE SCALE GENOMIC DNA]</scope>
    <source>
        <strain evidence="3 4">AQ6-296</strain>
    </source>
</reference>
<dbReference type="SMART" id="SM00460">
    <property type="entry name" value="TGc"/>
    <property type="match status" value="1"/>
</dbReference>
<feature type="domain" description="Transglutaminase-like" evidence="2">
    <location>
        <begin position="379"/>
        <end position="445"/>
    </location>
</feature>
<accession>A0A411HHS8</accession>
<keyword evidence="4" id="KW-1185">Reference proteome</keyword>
<dbReference type="Pfam" id="PF01841">
    <property type="entry name" value="Transglut_core"/>
    <property type="match status" value="1"/>
</dbReference>
<evidence type="ECO:0000256" key="1">
    <source>
        <dbReference type="SAM" id="SignalP"/>
    </source>
</evidence>
<dbReference type="OrthoDB" id="9804872at2"/>
<evidence type="ECO:0000259" key="2">
    <source>
        <dbReference type="SMART" id="SM00460"/>
    </source>
</evidence>
<dbReference type="AlphaFoldDB" id="A0A411HHS8"/>
<dbReference type="SUPFAM" id="SSF54001">
    <property type="entry name" value="Cysteine proteinases"/>
    <property type="match status" value="1"/>
</dbReference>
<evidence type="ECO:0000313" key="3">
    <source>
        <dbReference type="EMBL" id="QBB70092.1"/>
    </source>
</evidence>
<evidence type="ECO:0000313" key="4">
    <source>
        <dbReference type="Proteomes" id="UP000291562"/>
    </source>
</evidence>
<proteinExistence type="predicted"/>
<gene>
    <name evidence="3" type="ORF">ELE36_06780</name>
</gene>
<protein>
    <submittedName>
        <fullName evidence="3">Transglutaminase domain-containing protein</fullName>
    </submittedName>
</protein>
<dbReference type="InterPro" id="IPR002931">
    <property type="entry name" value="Transglutaminase-like"/>
</dbReference>
<organism evidence="3 4">
    <name type="scientific">Pseudolysobacter antarcticus</name>
    <dbReference type="NCBI Taxonomy" id="2511995"/>
    <lineage>
        <taxon>Bacteria</taxon>
        <taxon>Pseudomonadati</taxon>
        <taxon>Pseudomonadota</taxon>
        <taxon>Gammaproteobacteria</taxon>
        <taxon>Lysobacterales</taxon>
        <taxon>Rhodanobacteraceae</taxon>
        <taxon>Pseudolysobacter</taxon>
    </lineage>
</organism>
<feature type="chain" id="PRO_5019013666" evidence="1">
    <location>
        <begin position="24"/>
        <end position="487"/>
    </location>
</feature>
<feature type="signal peptide" evidence="1">
    <location>
        <begin position="1"/>
        <end position="23"/>
    </location>
</feature>
<dbReference type="PANTHER" id="PTHR33490">
    <property type="entry name" value="BLR5614 PROTEIN-RELATED"/>
    <property type="match status" value="1"/>
</dbReference>
<keyword evidence="1" id="KW-0732">Signal</keyword>
<dbReference type="InterPro" id="IPR038765">
    <property type="entry name" value="Papain-like_cys_pep_sf"/>
</dbReference>
<dbReference type="Proteomes" id="UP000291562">
    <property type="component" value="Chromosome"/>
</dbReference>
<dbReference type="EMBL" id="CP035704">
    <property type="protein sequence ID" value="QBB70092.1"/>
    <property type="molecule type" value="Genomic_DNA"/>
</dbReference>
<sequence length="487" mass="52405">MRITMRNLIICIVLLSIAAPALARVPEQTWMSVLLDGRKIGHMLDTRKVSGDQVITTQSMEISIERAGISISFGNEETSTETLAGKPLGFVSRSKISGIESVVRGILRDDGQIDVTTEVGGAKQTRVMPWPKGALLAEGLRLSGARTGLKPGAQFSDLAFQSSSLDAVEVHSLVRDSESVDLPSGRRELVRVEQNIKLPGMASHTQAWVDADQTVYKVIMPLMGFNLTMLACDKSCALAPNQSTDMLTQMLVHAPHALSKDELAHGIKITLQATDNSEPLTITQTDEQRLMDASSGRATLNIMPLLDGMPGSGEDKPIAADFQPTDWLQSTAPEIVKLAKQGVGNAITPADRMHNLQEFVRHFIRNKDLSVGYASALEVAKNPEGDCTEHAVLLAALGRASGIATRVVDGMAYTDHYAGKDNVFVPHAWAQAWIDGRWQSFDAALAGFDAGHIALSVGDGDPWRFYSGLGSLGRIRVSAIAPLVPAP</sequence>
<dbReference type="KEGG" id="xbc:ELE36_06780"/>
<dbReference type="Gene3D" id="3.10.620.30">
    <property type="match status" value="1"/>
</dbReference>
<name>A0A411HHS8_9GAMM</name>